<feature type="non-terminal residue" evidence="1">
    <location>
        <position position="80"/>
    </location>
</feature>
<protein>
    <recommendedName>
        <fullName evidence="2">NusB/RsmB/TIM44 domain-containing protein</fullName>
    </recommendedName>
</protein>
<evidence type="ECO:0000313" key="1">
    <source>
        <dbReference type="EMBL" id="SVC88053.1"/>
    </source>
</evidence>
<organism evidence="1">
    <name type="scientific">marine metagenome</name>
    <dbReference type="NCBI Taxonomy" id="408172"/>
    <lineage>
        <taxon>unclassified sequences</taxon>
        <taxon>metagenomes</taxon>
        <taxon>ecological metagenomes</taxon>
    </lineage>
</organism>
<name>A0A382QRE1_9ZZZZ</name>
<evidence type="ECO:0008006" key="2">
    <source>
        <dbReference type="Google" id="ProtNLM"/>
    </source>
</evidence>
<dbReference type="Gene3D" id="1.10.940.10">
    <property type="entry name" value="NusB-like"/>
    <property type="match status" value="1"/>
</dbReference>
<accession>A0A382QRE1</accession>
<dbReference type="SUPFAM" id="SSF48013">
    <property type="entry name" value="NusB-like"/>
    <property type="match status" value="1"/>
</dbReference>
<reference evidence="1" key="1">
    <citation type="submission" date="2018-05" db="EMBL/GenBank/DDBJ databases">
        <authorList>
            <person name="Lanie J.A."/>
            <person name="Ng W.-L."/>
            <person name="Kazmierczak K.M."/>
            <person name="Andrzejewski T.M."/>
            <person name="Davidsen T.M."/>
            <person name="Wayne K.J."/>
            <person name="Tettelin H."/>
            <person name="Glass J.I."/>
            <person name="Rusch D."/>
            <person name="Podicherti R."/>
            <person name="Tsui H.-C.T."/>
            <person name="Winkler M.E."/>
        </authorList>
    </citation>
    <scope>NUCLEOTIDE SEQUENCE</scope>
</reference>
<gene>
    <name evidence="1" type="ORF">METZ01_LOCUS340907</name>
</gene>
<dbReference type="AlphaFoldDB" id="A0A382QRE1"/>
<dbReference type="InterPro" id="IPR035926">
    <property type="entry name" value="NusB-like_sf"/>
</dbReference>
<proteinExistence type="predicted"/>
<sequence length="80" mass="9476">MTRTSVQKMNRRIDRTRARAWALQVHYRWDVGDKRATLSDALDEVMSTRRIRPSRLPYLKRLVSKLHKHGSEVDDLLSMV</sequence>
<dbReference type="EMBL" id="UINC01116364">
    <property type="protein sequence ID" value="SVC88053.1"/>
    <property type="molecule type" value="Genomic_DNA"/>
</dbReference>